<protein>
    <submittedName>
        <fullName evidence="1">Uncharacterized protein</fullName>
    </submittedName>
</protein>
<sequence>MASTSTTFRPFSLRTVPPPAVATGISGCHSMQSIRFWCASGQSRHKSRCFRPCRLRSTLPSPVRATALSMKLLTFNGENCWPPWYWDTAWNLIKPCSMPLWMVSGPSAKRRPGACRPTTAISAMPSSCLSLMQIDP</sequence>
<gene>
    <name evidence="1" type="ORF">SDC9_195896</name>
</gene>
<reference evidence="1" key="1">
    <citation type="submission" date="2019-08" db="EMBL/GenBank/DDBJ databases">
        <authorList>
            <person name="Kucharzyk K."/>
            <person name="Murdoch R.W."/>
            <person name="Higgins S."/>
            <person name="Loffler F."/>
        </authorList>
    </citation>
    <scope>NUCLEOTIDE SEQUENCE</scope>
</reference>
<evidence type="ECO:0000313" key="1">
    <source>
        <dbReference type="EMBL" id="MPN48289.1"/>
    </source>
</evidence>
<name>A0A645ICV6_9ZZZZ</name>
<dbReference type="EMBL" id="VSSQ01110463">
    <property type="protein sequence ID" value="MPN48289.1"/>
    <property type="molecule type" value="Genomic_DNA"/>
</dbReference>
<dbReference type="AlphaFoldDB" id="A0A645ICV6"/>
<accession>A0A645ICV6</accession>
<organism evidence="1">
    <name type="scientific">bioreactor metagenome</name>
    <dbReference type="NCBI Taxonomy" id="1076179"/>
    <lineage>
        <taxon>unclassified sequences</taxon>
        <taxon>metagenomes</taxon>
        <taxon>ecological metagenomes</taxon>
    </lineage>
</organism>
<comment type="caution">
    <text evidence="1">The sequence shown here is derived from an EMBL/GenBank/DDBJ whole genome shotgun (WGS) entry which is preliminary data.</text>
</comment>
<proteinExistence type="predicted"/>